<dbReference type="EMBL" id="LWAF01000002">
    <property type="protein sequence ID" value="ODN30988.1"/>
    <property type="molecule type" value="Genomic_DNA"/>
</dbReference>
<dbReference type="AlphaFoldDB" id="A0A1E3G5P8"/>
<dbReference type="GO" id="GO:0006352">
    <property type="term" value="P:DNA-templated transcription initiation"/>
    <property type="evidence" value="ECO:0007669"/>
    <property type="project" value="InterPro"/>
</dbReference>
<evidence type="ECO:0000313" key="2">
    <source>
        <dbReference type="Proteomes" id="UP000094570"/>
    </source>
</evidence>
<dbReference type="SUPFAM" id="SSF88946">
    <property type="entry name" value="Sigma2 domain of RNA polymerase sigma factors"/>
    <property type="match status" value="1"/>
</dbReference>
<protein>
    <submittedName>
        <fullName evidence="1">Uncharacterized protein</fullName>
    </submittedName>
</protein>
<evidence type="ECO:0000313" key="1">
    <source>
        <dbReference type="EMBL" id="ODN30988.1"/>
    </source>
</evidence>
<dbReference type="Proteomes" id="UP000094570">
    <property type="component" value="Unassembled WGS sequence"/>
</dbReference>
<proteinExistence type="predicted"/>
<dbReference type="InterPro" id="IPR013325">
    <property type="entry name" value="RNA_pol_sigma_r2"/>
</dbReference>
<accession>A0A1E3G5P8</accession>
<comment type="caution">
    <text evidence="1">The sequence shown here is derived from an EMBL/GenBank/DDBJ whole genome shotgun (WGS) entry which is preliminary data.</text>
</comment>
<gene>
    <name evidence="1" type="ORF">A4H02_01545</name>
</gene>
<dbReference type="RefSeq" id="WP_083996536.1">
    <property type="nucleotide sequence ID" value="NZ_CP140110.1"/>
</dbReference>
<reference evidence="2" key="1">
    <citation type="submission" date="2016-04" db="EMBL/GenBank/DDBJ databases">
        <title>The genome sequence project of a novel Fervidobacterium isolate from a hot spring in Thailand.</title>
        <authorList>
            <person name="Gonzalez J.M."/>
            <person name="Cuecas A."/>
            <person name="Kanoksilapatham W."/>
        </authorList>
    </citation>
    <scope>NUCLEOTIDE SEQUENCE [LARGE SCALE GENOMIC DNA]</scope>
    <source>
        <strain evidence="2">FC2004</strain>
    </source>
</reference>
<name>A0A1E3G5P8_9BACT</name>
<sequence length="125" mass="15215">MSRETARLSQQQVADWHKKVLSYAHLVERWTKYFWGINRHYLYSFEDLEQTVWYILMCGLREFDGRGNEEKFLHQYIRNKCVSIFVYKRKPPKCTDAPFTPLRMDYVSPDDSNQINALFYSEWED</sequence>
<organism evidence="1 2">
    <name type="scientific">Fervidobacterium thailandense</name>
    <dbReference type="NCBI Taxonomy" id="1008305"/>
    <lineage>
        <taxon>Bacteria</taxon>
        <taxon>Thermotogati</taxon>
        <taxon>Thermotogota</taxon>
        <taxon>Thermotogae</taxon>
        <taxon>Thermotogales</taxon>
        <taxon>Fervidobacteriaceae</taxon>
        <taxon>Fervidobacterium</taxon>
    </lineage>
</organism>
<dbReference type="GO" id="GO:0003700">
    <property type="term" value="F:DNA-binding transcription factor activity"/>
    <property type="evidence" value="ECO:0007669"/>
    <property type="project" value="InterPro"/>
</dbReference>
<keyword evidence="2" id="KW-1185">Reference proteome</keyword>